<feature type="region of interest" description="Disordered" evidence="1">
    <location>
        <begin position="396"/>
        <end position="458"/>
    </location>
</feature>
<feature type="region of interest" description="Disordered" evidence="1">
    <location>
        <begin position="471"/>
        <end position="569"/>
    </location>
</feature>
<feature type="compositionally biased region" description="Polar residues" evidence="1">
    <location>
        <begin position="192"/>
        <end position="207"/>
    </location>
</feature>
<feature type="compositionally biased region" description="Polar residues" evidence="1">
    <location>
        <begin position="548"/>
        <end position="569"/>
    </location>
</feature>
<keyword evidence="3" id="KW-1185">Reference proteome</keyword>
<reference evidence="2" key="1">
    <citation type="submission" date="2023-06" db="EMBL/GenBank/DDBJ databases">
        <title>Conoideocrella luteorostrata (Hypocreales: Clavicipitaceae), a potential biocontrol fungus for elongate hemlock scale in United States Christmas tree production areas.</title>
        <authorList>
            <person name="Barrett H."/>
            <person name="Lovett B."/>
            <person name="Macias A.M."/>
            <person name="Stajich J.E."/>
            <person name="Kasson M.T."/>
        </authorList>
    </citation>
    <scope>NUCLEOTIDE SEQUENCE</scope>
    <source>
        <strain evidence="2">ARSEF 14590</strain>
    </source>
</reference>
<feature type="compositionally biased region" description="Polar residues" evidence="1">
    <location>
        <begin position="36"/>
        <end position="47"/>
    </location>
</feature>
<feature type="compositionally biased region" description="Basic and acidic residues" evidence="1">
    <location>
        <begin position="634"/>
        <end position="654"/>
    </location>
</feature>
<dbReference type="EMBL" id="JASWJB010000207">
    <property type="protein sequence ID" value="KAK2593537.1"/>
    <property type="molecule type" value="Genomic_DNA"/>
</dbReference>
<feature type="region of interest" description="Disordered" evidence="1">
    <location>
        <begin position="965"/>
        <end position="1076"/>
    </location>
</feature>
<feature type="compositionally biased region" description="Polar residues" evidence="1">
    <location>
        <begin position="442"/>
        <end position="452"/>
    </location>
</feature>
<feature type="compositionally biased region" description="Basic and acidic residues" evidence="1">
    <location>
        <begin position="860"/>
        <end position="874"/>
    </location>
</feature>
<feature type="region of interest" description="Disordered" evidence="1">
    <location>
        <begin position="605"/>
        <end position="660"/>
    </location>
</feature>
<feature type="compositionally biased region" description="Basic and acidic residues" evidence="1">
    <location>
        <begin position="172"/>
        <end position="184"/>
    </location>
</feature>
<feature type="compositionally biased region" description="Basic and acidic residues" evidence="1">
    <location>
        <begin position="352"/>
        <end position="361"/>
    </location>
</feature>
<dbReference type="AlphaFoldDB" id="A0AAJ0CJ48"/>
<proteinExistence type="predicted"/>
<feature type="compositionally biased region" description="Low complexity" evidence="1">
    <location>
        <begin position="501"/>
        <end position="514"/>
    </location>
</feature>
<feature type="region of interest" description="Disordered" evidence="1">
    <location>
        <begin position="312"/>
        <end position="368"/>
    </location>
</feature>
<accession>A0AAJ0CJ48</accession>
<evidence type="ECO:0000256" key="1">
    <source>
        <dbReference type="SAM" id="MobiDB-lite"/>
    </source>
</evidence>
<protein>
    <submittedName>
        <fullName evidence="2">Uncharacterized protein</fullName>
    </submittedName>
</protein>
<feature type="compositionally biased region" description="Basic and acidic residues" evidence="1">
    <location>
        <begin position="710"/>
        <end position="722"/>
    </location>
</feature>
<feature type="compositionally biased region" description="Polar residues" evidence="1">
    <location>
        <begin position="92"/>
        <end position="106"/>
    </location>
</feature>
<feature type="compositionally biased region" description="Low complexity" evidence="1">
    <location>
        <begin position="325"/>
        <end position="335"/>
    </location>
</feature>
<dbReference type="Proteomes" id="UP001251528">
    <property type="component" value="Unassembled WGS sequence"/>
</dbReference>
<evidence type="ECO:0000313" key="2">
    <source>
        <dbReference type="EMBL" id="KAK2593537.1"/>
    </source>
</evidence>
<feature type="compositionally biased region" description="Basic and acidic residues" evidence="1">
    <location>
        <begin position="1029"/>
        <end position="1041"/>
    </location>
</feature>
<evidence type="ECO:0000313" key="3">
    <source>
        <dbReference type="Proteomes" id="UP001251528"/>
    </source>
</evidence>
<feature type="compositionally biased region" description="Low complexity" evidence="1">
    <location>
        <begin position="115"/>
        <end position="126"/>
    </location>
</feature>
<feature type="region of interest" description="Disordered" evidence="1">
    <location>
        <begin position="701"/>
        <end position="777"/>
    </location>
</feature>
<feature type="compositionally biased region" description="Basic and acidic residues" evidence="1">
    <location>
        <begin position="518"/>
        <end position="527"/>
    </location>
</feature>
<feature type="compositionally biased region" description="Pro residues" evidence="1">
    <location>
        <begin position="127"/>
        <end position="147"/>
    </location>
</feature>
<feature type="compositionally biased region" description="Low complexity" evidence="1">
    <location>
        <begin position="59"/>
        <end position="70"/>
    </location>
</feature>
<gene>
    <name evidence="2" type="ORF">QQS21_008760</name>
</gene>
<feature type="region of interest" description="Disordered" evidence="1">
    <location>
        <begin position="1"/>
        <end position="207"/>
    </location>
</feature>
<feature type="region of interest" description="Disordered" evidence="1">
    <location>
        <begin position="845"/>
        <end position="879"/>
    </location>
</feature>
<sequence length="1076" mass="119331">MAAPNVPEHRHNPLATGLHAHGQFKKHKVLPRPRNNRSVGDTRSIPATSDLAVDTSVRPPGSSGSQSSSPRTLKHQPRRIGTGPDLPPTPPNYSRTSSGSHPAQPSSPGPHDGVAQTPQAAIARRPPATPPDQRSPPTPDVTPPQPANRPRALRPLALERGHIRTVTATTDSRTESFKTAREDQLSSEDEAATSTAKTVLASSTPSQTTVLRAPVGAASRAVQPETLDLAFERLNTNPDESYTPRTRGELAKFDGEWDSPRYVEREWDDNLQRMVSVGRLEPKEVTPRTPQLNGTKDVVALEDKLVTPTNAAKAVRSMSLKETAPPIKSSPKSSPQATPQRRRTALGTPRLETSKPMEPRRYSGLSNQSTPSTVIEAMLFDSPSPLQKQRTLRHIRKRRVLREPSSGGREYVTEESETPQVNYASHPPPNTRTENARRHDSYTSTTSTNSIASGRARREIWKNGGIPVVIVPDRRSSSHKSKSREPSLRSTSSRHSKRTRSVGSSPSGRSPPQSEELSFDRQSRWDRSTSISDGSDQRTLDFLPTLPARSSSLSAPTSHTTSRTGSLTTESINAMNDLHSQSGKKLLPSQMTPPTLIEPTTSAVATHAKPSSTPAPPIPASPIISMHNPPQTPRSDREHGHDSLGVDHHDDAASARKYSSRTTPFSVLSMETNWTAPEVSEAQAIHMYPHQNSSVLMVNHSTKPSETSDVTEKDLEQRDSNEPPRITATSPEGGLMTPDQRRSLEEVDSPLRNPRSAPDPPSHPPAINFIPATPSGLTPAEEKAAQLGNFYEAAAVDKPDRRPSLVRRALSRRRHSISYPPPAAKQPGFLTRTFSLSRNDRRSYDFDRPKFLNPDMDPTYGEKEDRPAEEDKLHPHWRPQWENDDYDDCDCPSCRHGRGGDEAVYRYPLVDNRPRPLKRSLSAKVKQTFAILPARGEYQYYVGEGDGPERRTIRRTPSGNLKVMRRRPSVDSLRNGAKRGDEPRPVSESNSQKAFWRGHSLRRRRSSERLRRSSSLSSHLERLPSLTRKWSEKRREKRTQELRQMISGPQEVRDGVGNVTRMSATKGQQNGKSYRI</sequence>
<name>A0AAJ0CJ48_9HYPO</name>
<organism evidence="2 3">
    <name type="scientific">Conoideocrella luteorostrata</name>
    <dbReference type="NCBI Taxonomy" id="1105319"/>
    <lineage>
        <taxon>Eukaryota</taxon>
        <taxon>Fungi</taxon>
        <taxon>Dikarya</taxon>
        <taxon>Ascomycota</taxon>
        <taxon>Pezizomycotina</taxon>
        <taxon>Sordariomycetes</taxon>
        <taxon>Hypocreomycetidae</taxon>
        <taxon>Hypocreales</taxon>
        <taxon>Clavicipitaceae</taxon>
        <taxon>Conoideocrella</taxon>
    </lineage>
</organism>
<feature type="compositionally biased region" description="Basic residues" evidence="1">
    <location>
        <begin position="22"/>
        <end position="35"/>
    </location>
</feature>
<feature type="compositionally biased region" description="Polar residues" evidence="1">
    <location>
        <begin position="1060"/>
        <end position="1076"/>
    </location>
</feature>
<comment type="caution">
    <text evidence="2">The sequence shown here is derived from an EMBL/GenBank/DDBJ whole genome shotgun (WGS) entry which is preliminary data.</text>
</comment>